<proteinExistence type="predicted"/>
<evidence type="ECO:0000256" key="3">
    <source>
        <dbReference type="ARBA" id="ARBA00023204"/>
    </source>
</evidence>
<dbReference type="GO" id="GO:0008263">
    <property type="term" value="F:pyrimidine-specific mismatch base pair DNA N-glycosylase activity"/>
    <property type="evidence" value="ECO:0007669"/>
    <property type="project" value="TreeGrafter"/>
</dbReference>
<dbReference type="InterPro" id="IPR015637">
    <property type="entry name" value="MUG/TDG"/>
</dbReference>
<evidence type="ECO:0000256" key="2">
    <source>
        <dbReference type="ARBA" id="ARBA00022801"/>
    </source>
</evidence>
<dbReference type="InterPro" id="IPR005122">
    <property type="entry name" value="Uracil-DNA_glycosylase-like"/>
</dbReference>
<keyword evidence="2" id="KW-0378">Hydrolase</keyword>
<sequence>MEEARQQGQVSLPKVILPDVLQRGLRVVFCGTAAGRASEKAQSYYAHGRNKFWSVLSETGLTDRKLAPHEFREVTTFGIGLTDLCKDVAGSDHEVRPRPEHRVVLRRKIEENRPDFLAFTSLEAAKRFVGRRVGLGRYEESIGTTSIYVLPSTSPMADWNWMANKIHWWEFAERVRAS</sequence>
<reference evidence="5" key="1">
    <citation type="journal article" date="2022" name="Biol. Control">
        <title>In silico genomic analysis of Rhodopseudomonas palustris strains revealed potential biocontrol agents and crop yield enhancers.</title>
        <authorList>
            <person name="Surachat K."/>
            <person name="Kantachote D."/>
            <person name="Deachamag P."/>
            <person name="Wonglapsuwan M."/>
        </authorList>
    </citation>
    <scope>NUCLEOTIDE SEQUENCE</scope>
    <source>
        <strain evidence="5">TLS06</strain>
    </source>
</reference>
<dbReference type="RefSeq" id="WP_150105176.1">
    <property type="nucleotide sequence ID" value="NZ_CP076676.1"/>
</dbReference>
<evidence type="ECO:0000259" key="4">
    <source>
        <dbReference type="Pfam" id="PF03167"/>
    </source>
</evidence>
<organism evidence="5 6">
    <name type="scientific">Rhodopseudomonas palustris</name>
    <dbReference type="NCBI Taxonomy" id="1076"/>
    <lineage>
        <taxon>Bacteria</taxon>
        <taxon>Pseudomonadati</taxon>
        <taxon>Pseudomonadota</taxon>
        <taxon>Alphaproteobacteria</taxon>
        <taxon>Hyphomicrobiales</taxon>
        <taxon>Nitrobacteraceae</taxon>
        <taxon>Rhodopseudomonas</taxon>
    </lineage>
</organism>
<dbReference type="EMBL" id="CP076676">
    <property type="protein sequence ID" value="UYO38841.1"/>
    <property type="molecule type" value="Genomic_DNA"/>
</dbReference>
<dbReference type="Pfam" id="PF03167">
    <property type="entry name" value="UDG"/>
    <property type="match status" value="1"/>
</dbReference>
<dbReference type="PANTHER" id="PTHR12159">
    <property type="entry name" value="G/T AND G/U MISMATCH-SPECIFIC DNA GLYCOSYLASE"/>
    <property type="match status" value="1"/>
</dbReference>
<name>A0AAX3DX60_RHOPL</name>
<keyword evidence="1" id="KW-0227">DNA damage</keyword>
<evidence type="ECO:0000313" key="5">
    <source>
        <dbReference type="EMBL" id="UYO38841.1"/>
    </source>
</evidence>
<gene>
    <name evidence="5" type="ORF">KQX62_19265</name>
</gene>
<dbReference type="Proteomes" id="UP001163166">
    <property type="component" value="Chromosome"/>
</dbReference>
<dbReference type="GO" id="GO:0004844">
    <property type="term" value="F:uracil DNA N-glycosylase activity"/>
    <property type="evidence" value="ECO:0007669"/>
    <property type="project" value="TreeGrafter"/>
</dbReference>
<dbReference type="PANTHER" id="PTHR12159:SF9">
    <property type="entry name" value="G_T MISMATCH-SPECIFIC THYMINE DNA GLYCOSYLASE"/>
    <property type="match status" value="1"/>
</dbReference>
<dbReference type="InterPro" id="IPR036895">
    <property type="entry name" value="Uracil-DNA_glycosylase-like_sf"/>
</dbReference>
<feature type="domain" description="Uracil-DNA glycosylase-like" evidence="4">
    <location>
        <begin position="19"/>
        <end position="165"/>
    </location>
</feature>
<evidence type="ECO:0000313" key="6">
    <source>
        <dbReference type="Proteomes" id="UP001163166"/>
    </source>
</evidence>
<evidence type="ECO:0000256" key="1">
    <source>
        <dbReference type="ARBA" id="ARBA00022763"/>
    </source>
</evidence>
<accession>A0AAX3DX60</accession>
<dbReference type="Gene3D" id="3.40.470.10">
    <property type="entry name" value="Uracil-DNA glycosylase-like domain"/>
    <property type="match status" value="1"/>
</dbReference>
<dbReference type="CDD" id="cd10028">
    <property type="entry name" value="UDG-F2_TDG_MUG"/>
    <property type="match status" value="1"/>
</dbReference>
<dbReference type="SUPFAM" id="SSF52141">
    <property type="entry name" value="Uracil-DNA glycosylase-like"/>
    <property type="match status" value="1"/>
</dbReference>
<keyword evidence="3" id="KW-0234">DNA repair</keyword>
<dbReference type="AlphaFoldDB" id="A0AAX3DX60"/>
<protein>
    <submittedName>
        <fullName evidence="5">Mismatch-specific DNA-glycosylase</fullName>
    </submittedName>
</protein>
<dbReference type="GO" id="GO:0006285">
    <property type="term" value="P:base-excision repair, AP site formation"/>
    <property type="evidence" value="ECO:0007669"/>
    <property type="project" value="InterPro"/>
</dbReference>